<protein>
    <submittedName>
        <fullName evidence="2">NTP pyrophosphohydrolases</fullName>
    </submittedName>
</protein>
<dbReference type="GO" id="GO:0016787">
    <property type="term" value="F:hydrolase activity"/>
    <property type="evidence" value="ECO:0007669"/>
    <property type="project" value="UniProtKB-KW"/>
</dbReference>
<name>A0A485M4A9_9ZZZZ</name>
<reference evidence="2" key="1">
    <citation type="submission" date="2019-03" db="EMBL/GenBank/DDBJ databases">
        <authorList>
            <person name="Hao L."/>
        </authorList>
    </citation>
    <scope>NUCLEOTIDE SEQUENCE</scope>
</reference>
<dbReference type="InterPro" id="IPR000086">
    <property type="entry name" value="NUDIX_hydrolase_dom"/>
</dbReference>
<evidence type="ECO:0000259" key="1">
    <source>
        <dbReference type="PROSITE" id="PS51462"/>
    </source>
</evidence>
<gene>
    <name evidence="2" type="primary">MutT</name>
    <name evidence="2" type="ORF">SCFA_3960001</name>
</gene>
<keyword evidence="2" id="KW-0378">Hydrolase</keyword>
<dbReference type="PANTHER" id="PTHR43736:SF1">
    <property type="entry name" value="DIHYDRONEOPTERIN TRIPHOSPHATE DIPHOSPHATASE"/>
    <property type="match status" value="1"/>
</dbReference>
<evidence type="ECO:0000313" key="2">
    <source>
        <dbReference type="EMBL" id="VFU18157.1"/>
    </source>
</evidence>
<dbReference type="PANTHER" id="PTHR43736">
    <property type="entry name" value="ADP-RIBOSE PYROPHOSPHATASE"/>
    <property type="match status" value="1"/>
</dbReference>
<proteinExistence type="predicted"/>
<sequence length="144" mass="16457">MGSFKHKLLAVMQHVVIVSQGRVLLLRYSAYQGQGVEGLWGLPGGHYMSGTPEEDLLREVWEETGLQLDREIKLLRTYVVMFPDGIERYGVFYLCNLGNQPKPVVRLSEEHTDYLWVDRDYAGNSISFIGPFHKKVVEDVLESV</sequence>
<feature type="domain" description="Nudix hydrolase" evidence="1">
    <location>
        <begin position="6"/>
        <end position="142"/>
    </location>
</feature>
<dbReference type="PROSITE" id="PS51462">
    <property type="entry name" value="NUDIX"/>
    <property type="match status" value="1"/>
</dbReference>
<dbReference type="InterPro" id="IPR015797">
    <property type="entry name" value="NUDIX_hydrolase-like_dom_sf"/>
</dbReference>
<dbReference type="Gene3D" id="3.90.79.10">
    <property type="entry name" value="Nucleoside Triphosphate Pyrophosphohydrolase"/>
    <property type="match status" value="1"/>
</dbReference>
<dbReference type="SUPFAM" id="SSF55811">
    <property type="entry name" value="Nudix"/>
    <property type="match status" value="1"/>
</dbReference>
<dbReference type="Pfam" id="PF00293">
    <property type="entry name" value="NUDIX"/>
    <property type="match status" value="1"/>
</dbReference>
<dbReference type="EMBL" id="CAADRN010000330">
    <property type="protein sequence ID" value="VFU18157.1"/>
    <property type="molecule type" value="Genomic_DNA"/>
</dbReference>
<accession>A0A485M4A9</accession>
<dbReference type="AlphaFoldDB" id="A0A485M4A9"/>
<organism evidence="2">
    <name type="scientific">anaerobic digester metagenome</name>
    <dbReference type="NCBI Taxonomy" id="1263854"/>
    <lineage>
        <taxon>unclassified sequences</taxon>
        <taxon>metagenomes</taxon>
        <taxon>ecological metagenomes</taxon>
    </lineage>
</organism>